<dbReference type="GeneID" id="54466238"/>
<reference evidence="4" key="3">
    <citation type="submission" date="2025-04" db="UniProtKB">
        <authorList>
            <consortium name="RefSeq"/>
        </authorList>
    </citation>
    <scope>IDENTIFICATION</scope>
    <source>
        <strain evidence="4">CBS 304.34</strain>
    </source>
</reference>
<reference evidence="2 4" key="1">
    <citation type="journal article" date="2020" name="Stud. Mycol.">
        <title>101 Dothideomycetes genomes: a test case for predicting lifestyles and emergence of pathogens.</title>
        <authorList>
            <person name="Haridas S."/>
            <person name="Albert R."/>
            <person name="Binder M."/>
            <person name="Bloem J."/>
            <person name="Labutti K."/>
            <person name="Salamov A."/>
            <person name="Andreopoulos B."/>
            <person name="Baker S."/>
            <person name="Barry K."/>
            <person name="Bills G."/>
            <person name="Bluhm B."/>
            <person name="Cannon C."/>
            <person name="Castanera R."/>
            <person name="Culley D."/>
            <person name="Daum C."/>
            <person name="Ezra D."/>
            <person name="Gonzalez J."/>
            <person name="Henrissat B."/>
            <person name="Kuo A."/>
            <person name="Liang C."/>
            <person name="Lipzen A."/>
            <person name="Lutzoni F."/>
            <person name="Magnuson J."/>
            <person name="Mondo S."/>
            <person name="Nolan M."/>
            <person name="Ohm R."/>
            <person name="Pangilinan J."/>
            <person name="Park H.-J."/>
            <person name="Ramirez L."/>
            <person name="Alfaro M."/>
            <person name="Sun H."/>
            <person name="Tritt A."/>
            <person name="Yoshinaga Y."/>
            <person name="Zwiers L.-H."/>
            <person name="Turgeon B."/>
            <person name="Goodwin S."/>
            <person name="Spatafora J."/>
            <person name="Crous P."/>
            <person name="Grigoriev I."/>
        </authorList>
    </citation>
    <scope>NUCLEOTIDE SEQUENCE</scope>
    <source>
        <strain evidence="2 4">CBS 304.34</strain>
    </source>
</reference>
<sequence>MVVLRLPNARLQPPTLMLAARVPARAVRALPRVPLPAVRVQRAPSQCRGRGCTWGSAPATTPTLPRIRIDAPSYNLQKLRQERRERDEGDDGASDTGEGAGGSDADGLGSCIRAGRQPQASALLCTHARGACLHFRCLQCRARASDYEPASPCEPRFDDAAPPPPPPIPPRHPERASGRPEPAGAMVLERAETIPIMSVDDTKRAGMASMMIIVQDVDAERAMASAETLLNAPSSIAETLRNEPGRIPETLTAPIARVRVQQHRPPMLHMHRPLLIPRRFR</sequence>
<keyword evidence="3" id="KW-1185">Reference proteome</keyword>
<evidence type="ECO:0000313" key="4">
    <source>
        <dbReference type="RefSeq" id="XP_033578540.1"/>
    </source>
</evidence>
<evidence type="ECO:0000256" key="1">
    <source>
        <dbReference type="SAM" id="MobiDB-lite"/>
    </source>
</evidence>
<dbReference type="RefSeq" id="XP_033578540.1">
    <property type="nucleotide sequence ID" value="XM_033725345.1"/>
</dbReference>
<dbReference type="OrthoDB" id="10655956at2759"/>
<feature type="compositionally biased region" description="Pro residues" evidence="1">
    <location>
        <begin position="161"/>
        <end position="170"/>
    </location>
</feature>
<dbReference type="EMBL" id="MU003698">
    <property type="protein sequence ID" value="KAF2811576.1"/>
    <property type="molecule type" value="Genomic_DNA"/>
</dbReference>
<name>A0A6A6YRK9_9PEZI</name>
<feature type="region of interest" description="Disordered" evidence="1">
    <location>
        <begin position="148"/>
        <end position="181"/>
    </location>
</feature>
<protein>
    <submittedName>
        <fullName evidence="2 4">Uncharacterized protein</fullName>
    </submittedName>
</protein>
<dbReference type="AlphaFoldDB" id="A0A6A6YRK9"/>
<evidence type="ECO:0000313" key="2">
    <source>
        <dbReference type="EMBL" id="KAF2811576.1"/>
    </source>
</evidence>
<organism evidence="2">
    <name type="scientific">Mytilinidion resinicola</name>
    <dbReference type="NCBI Taxonomy" id="574789"/>
    <lineage>
        <taxon>Eukaryota</taxon>
        <taxon>Fungi</taxon>
        <taxon>Dikarya</taxon>
        <taxon>Ascomycota</taxon>
        <taxon>Pezizomycotina</taxon>
        <taxon>Dothideomycetes</taxon>
        <taxon>Pleosporomycetidae</taxon>
        <taxon>Mytilinidiales</taxon>
        <taxon>Mytilinidiaceae</taxon>
        <taxon>Mytilinidion</taxon>
    </lineage>
</organism>
<dbReference type="Proteomes" id="UP000504636">
    <property type="component" value="Unplaced"/>
</dbReference>
<proteinExistence type="predicted"/>
<accession>A0A6A6YRK9</accession>
<reference evidence="4" key="2">
    <citation type="submission" date="2020-04" db="EMBL/GenBank/DDBJ databases">
        <authorList>
            <consortium name="NCBI Genome Project"/>
        </authorList>
    </citation>
    <scope>NUCLEOTIDE SEQUENCE</scope>
    <source>
        <strain evidence="4">CBS 304.34</strain>
    </source>
</reference>
<feature type="region of interest" description="Disordered" evidence="1">
    <location>
        <begin position="51"/>
        <end position="104"/>
    </location>
</feature>
<gene>
    <name evidence="2 4" type="ORF">BDZ99DRAFT_518836</name>
</gene>
<evidence type="ECO:0000313" key="3">
    <source>
        <dbReference type="Proteomes" id="UP000504636"/>
    </source>
</evidence>